<reference evidence="1" key="1">
    <citation type="submission" date="2018-07" db="EMBL/GenBank/DDBJ databases">
        <authorList>
            <person name="Somerville V."/>
        </authorList>
    </citation>
    <scope>NUCLEOTIDE SEQUENCE</scope>
    <source>
        <strain evidence="1">NWC_2_2</strain>
    </source>
</reference>
<dbReference type="AlphaFoldDB" id="A0A1L3JX84"/>
<evidence type="ECO:0000313" key="1">
    <source>
        <dbReference type="EMBL" id="AZA16568.1"/>
    </source>
</evidence>
<dbReference type="EMBL" id="CP031023">
    <property type="protein sequence ID" value="AZA16568.1"/>
    <property type="molecule type" value="Genomic_DNA"/>
</dbReference>
<proteinExistence type="predicted"/>
<organism evidence="1">
    <name type="scientific">Lactobacillus delbrueckii subsp. lactis</name>
    <dbReference type="NCBI Taxonomy" id="29397"/>
    <lineage>
        <taxon>Bacteria</taxon>
        <taxon>Bacillati</taxon>
        <taxon>Bacillota</taxon>
        <taxon>Bacilli</taxon>
        <taxon>Lactobacillales</taxon>
        <taxon>Lactobacillaceae</taxon>
        <taxon>Lactobacillus</taxon>
    </lineage>
</organism>
<sequence>MSCLLSKEIFLSKYWNPEQKCPCQPHGTEFKGSLTIDYFSLLIILFFVKEDEKAAADKASAADLNYLRKNMVYWNRLRSILMTINGPD</sequence>
<accession>A0A1L3JX84</accession>
<protein>
    <submittedName>
        <fullName evidence="1">Uncharacterized protein</fullName>
    </submittedName>
</protein>
<name>A0A1L3JX84_LACDL</name>
<gene>
    <name evidence="1" type="ORF">DQL93_08750</name>
</gene>